<dbReference type="Gene3D" id="3.90.228.20">
    <property type="match status" value="1"/>
</dbReference>
<keyword evidence="7 10" id="KW-0067">ATP-binding</keyword>
<proteinExistence type="inferred from homology"/>
<evidence type="ECO:0000256" key="7">
    <source>
        <dbReference type="ARBA" id="ARBA00022840"/>
    </source>
</evidence>
<organism evidence="11 12">
    <name type="scientific">Paenibacillus provencensis</name>
    <dbReference type="NCBI Taxonomy" id="441151"/>
    <lineage>
        <taxon>Bacteria</taxon>
        <taxon>Bacillati</taxon>
        <taxon>Bacillota</taxon>
        <taxon>Bacilli</taxon>
        <taxon>Bacillales</taxon>
        <taxon>Paenibacillaceae</taxon>
        <taxon>Paenibacillus</taxon>
    </lineage>
</organism>
<gene>
    <name evidence="10 11" type="primary">pckA</name>
    <name evidence="11" type="ORF">ACFQ3J_16660</name>
</gene>
<dbReference type="InterPro" id="IPR001272">
    <property type="entry name" value="PEP_carboxykinase_ATP"/>
</dbReference>
<feature type="binding site" evidence="10">
    <location>
        <begin position="428"/>
        <end position="429"/>
    </location>
    <ligand>
        <name>ATP</name>
        <dbReference type="ChEBI" id="CHEBI:30616"/>
    </ligand>
</feature>
<feature type="binding site" evidence="10">
    <location>
        <position position="272"/>
    </location>
    <ligand>
        <name>ATP</name>
        <dbReference type="ChEBI" id="CHEBI:30616"/>
    </ligand>
</feature>
<evidence type="ECO:0000256" key="1">
    <source>
        <dbReference type="ARBA" id="ARBA00004742"/>
    </source>
</evidence>
<dbReference type="PANTHER" id="PTHR30031:SF0">
    <property type="entry name" value="PHOSPHOENOLPYRUVATE CARBOXYKINASE (ATP)"/>
    <property type="match status" value="1"/>
</dbReference>
<evidence type="ECO:0000256" key="9">
    <source>
        <dbReference type="ARBA" id="ARBA00047371"/>
    </source>
</evidence>
<feature type="binding site" evidence="10">
    <location>
        <position position="207"/>
    </location>
    <ligand>
        <name>ATP</name>
        <dbReference type="ChEBI" id="CHEBI:30616"/>
    </ligand>
</feature>
<keyword evidence="4 10" id="KW-0312">Gluconeogenesis</keyword>
<dbReference type="Gene3D" id="2.170.8.10">
    <property type="entry name" value="Phosphoenolpyruvate Carboxykinase, domain 2"/>
    <property type="match status" value="1"/>
</dbReference>
<feature type="binding site" evidence="10">
    <location>
        <position position="309"/>
    </location>
    <ligand>
        <name>ATP</name>
        <dbReference type="ChEBI" id="CHEBI:30616"/>
    </ligand>
</feature>
<feature type="binding site" evidence="10">
    <location>
        <position position="182"/>
    </location>
    <ligand>
        <name>substrate</name>
    </ligand>
</feature>
<dbReference type="PANTHER" id="PTHR30031">
    <property type="entry name" value="PHOSPHOENOLPYRUVATE CARBOXYKINASE ATP"/>
    <property type="match status" value="1"/>
</dbReference>
<evidence type="ECO:0000256" key="4">
    <source>
        <dbReference type="ARBA" id="ARBA00022432"/>
    </source>
</evidence>
<dbReference type="NCBIfam" id="NF006821">
    <property type="entry name" value="PRK09344.1-3"/>
    <property type="match status" value="1"/>
</dbReference>
<reference evidence="12" key="1">
    <citation type="journal article" date="2019" name="Int. J. Syst. Evol. Microbiol.">
        <title>The Global Catalogue of Microorganisms (GCM) 10K type strain sequencing project: providing services to taxonomists for standard genome sequencing and annotation.</title>
        <authorList>
            <consortium name="The Broad Institute Genomics Platform"/>
            <consortium name="The Broad Institute Genome Sequencing Center for Infectious Disease"/>
            <person name="Wu L."/>
            <person name="Ma J."/>
        </authorList>
    </citation>
    <scope>NUCLEOTIDE SEQUENCE [LARGE SCALE GENOMIC DNA]</scope>
    <source>
        <strain evidence="12">CCUG 53519</strain>
    </source>
</reference>
<keyword evidence="10" id="KW-0464">Manganese</keyword>
<dbReference type="InterPro" id="IPR008210">
    <property type="entry name" value="PEP_carboxykinase_N"/>
</dbReference>
<keyword evidence="6 10" id="KW-0210">Decarboxylase</keyword>
<keyword evidence="8 10" id="KW-0456">Lyase</keyword>
<sequence length="519" mass="56920">MRLLQDTGVVHDNLSVPSLIELALARNEGRLTSTGALQVLTGKYSGRSPKDKYIVDEPGITNSIHWGSVNRPISEAHFLRMYEKAQNYMNSRDVFVFDGFAGGDREYQMKFRVVTELAWHNLFMHQLLVRPTADNPFTGQPDFTIIDLPGLKADPAIDGTSSETFILISFERKIVLIGGTMYAGEMKKSVFSILNGLMPMKDMFPMHCSANIGEKGDVALFFGLSGTGKTTLSADPARQLIGDDEHVWSDKGVYNIEGGCYAKCIGLSAEKEPMIWDAIKYGTVLENVVVDSVSRITDYDDNSYTENTRAAYPLDYIPNAFAGGAAGHPNTIVFLTADAFGVLPPVAKLTKPQAIYHFLSGYTSKLAGTERGVTDPEATFSACFGEPFLPLNPGVYADLLSDRITRHNVDIYLINTGWIGGPYGIGERINLRYTRAMVTAALDGTLKNASYAKDPVFGLPIPDSVPGVPVDILQPINAWDDKSNYMVQARKLALLFNHNFEKFISVVPEDIAMAGPVLT</sequence>
<comment type="cofactor">
    <cofactor evidence="10">
        <name>Mn(2+)</name>
        <dbReference type="ChEBI" id="CHEBI:29035"/>
    </cofactor>
    <text evidence="10">Binds 1 Mn(2+) ion per subunit.</text>
</comment>
<comment type="pathway">
    <text evidence="1 10">Carbohydrate biosynthesis; gluconeogenesis.</text>
</comment>
<feature type="binding site" evidence="10">
    <location>
        <position position="309"/>
    </location>
    <ligand>
        <name>substrate</name>
    </ligand>
</feature>
<dbReference type="Proteomes" id="UP001597169">
    <property type="component" value="Unassembled WGS sequence"/>
</dbReference>
<keyword evidence="10" id="KW-0479">Metal-binding</keyword>
<dbReference type="InterPro" id="IPR013035">
    <property type="entry name" value="PEP_carboxykinase_C"/>
</dbReference>
<evidence type="ECO:0000313" key="12">
    <source>
        <dbReference type="Proteomes" id="UP001597169"/>
    </source>
</evidence>
<evidence type="ECO:0000256" key="8">
    <source>
        <dbReference type="ARBA" id="ARBA00023239"/>
    </source>
</evidence>
<protein>
    <recommendedName>
        <fullName evidence="3 10">Phosphoenolpyruvate carboxykinase (ATP)</fullName>
        <shortName evidence="10">PCK</shortName>
        <shortName evidence="10">PEP carboxykinase</shortName>
        <shortName evidence="10">PEPCK</shortName>
        <ecNumber evidence="3 10">4.1.1.49</ecNumber>
    </recommendedName>
</protein>
<dbReference type="PIRSF" id="PIRSF006294">
    <property type="entry name" value="PEP_crbxkin"/>
    <property type="match status" value="1"/>
</dbReference>
<feature type="binding site" evidence="10">
    <location>
        <position position="188"/>
    </location>
    <ligand>
        <name>ATP</name>
        <dbReference type="ChEBI" id="CHEBI:30616"/>
    </ligand>
</feature>
<dbReference type="PROSITE" id="PS00532">
    <property type="entry name" value="PEPCK_ATP"/>
    <property type="match status" value="1"/>
</dbReference>
<accession>A0ABW3QBD0</accession>
<dbReference type="NCBIfam" id="NF006820">
    <property type="entry name" value="PRK09344.1-2"/>
    <property type="match status" value="1"/>
</dbReference>
<feature type="binding site" evidence="10">
    <location>
        <position position="188"/>
    </location>
    <ligand>
        <name>Mn(2+)</name>
        <dbReference type="ChEBI" id="CHEBI:29035"/>
    </ligand>
</feature>
<evidence type="ECO:0000256" key="2">
    <source>
        <dbReference type="ARBA" id="ARBA00006052"/>
    </source>
</evidence>
<evidence type="ECO:0000256" key="5">
    <source>
        <dbReference type="ARBA" id="ARBA00022741"/>
    </source>
</evidence>
<comment type="similarity">
    <text evidence="2 10">Belongs to the phosphoenolpyruvate carboxykinase (ATP) family.</text>
</comment>
<evidence type="ECO:0000256" key="10">
    <source>
        <dbReference type="HAMAP-Rule" id="MF_00453"/>
    </source>
</evidence>
<dbReference type="EC" id="4.1.1.49" evidence="3 10"/>
<dbReference type="InterPro" id="IPR015994">
    <property type="entry name" value="PEPCK_ATP_CS"/>
</dbReference>
<comment type="catalytic activity">
    <reaction evidence="9 10">
        <text>oxaloacetate + ATP = phosphoenolpyruvate + ADP + CO2</text>
        <dbReference type="Rhea" id="RHEA:18617"/>
        <dbReference type="ChEBI" id="CHEBI:16452"/>
        <dbReference type="ChEBI" id="CHEBI:16526"/>
        <dbReference type="ChEBI" id="CHEBI:30616"/>
        <dbReference type="ChEBI" id="CHEBI:58702"/>
        <dbReference type="ChEBI" id="CHEBI:456216"/>
        <dbReference type="EC" id="4.1.1.49"/>
    </reaction>
</comment>
<dbReference type="SUPFAM" id="SSF68923">
    <property type="entry name" value="PEP carboxykinase N-terminal domain"/>
    <property type="match status" value="1"/>
</dbReference>
<name>A0ABW3QBD0_9BACL</name>
<dbReference type="GO" id="GO:0004612">
    <property type="term" value="F:phosphoenolpyruvate carboxykinase (ATP) activity"/>
    <property type="evidence" value="ECO:0007669"/>
    <property type="project" value="UniProtKB-EC"/>
</dbReference>
<feature type="binding site" evidence="10">
    <location>
        <position position="207"/>
    </location>
    <ligand>
        <name>Mn(2+)</name>
        <dbReference type="ChEBI" id="CHEBI:29035"/>
    </ligand>
</feature>
<keyword evidence="5 10" id="KW-0547">Nucleotide-binding</keyword>
<dbReference type="HAMAP" id="MF_00453">
    <property type="entry name" value="PEPCK_ATP"/>
    <property type="match status" value="1"/>
</dbReference>
<dbReference type="NCBIfam" id="TIGR00224">
    <property type="entry name" value="pckA"/>
    <property type="match status" value="1"/>
</dbReference>
<dbReference type="Pfam" id="PF01293">
    <property type="entry name" value="PEPCK_ATP"/>
    <property type="match status" value="1"/>
</dbReference>
<evidence type="ECO:0000313" key="11">
    <source>
        <dbReference type="EMBL" id="MFD1129801.1"/>
    </source>
</evidence>
<dbReference type="Gene3D" id="3.40.449.10">
    <property type="entry name" value="Phosphoenolpyruvate Carboxykinase, domain 1"/>
    <property type="match status" value="1"/>
</dbReference>
<evidence type="ECO:0000256" key="3">
    <source>
        <dbReference type="ARBA" id="ARBA00012363"/>
    </source>
</evidence>
<feature type="binding site" evidence="10">
    <location>
        <position position="434"/>
    </location>
    <ligand>
        <name>ATP</name>
        <dbReference type="ChEBI" id="CHEBI:30616"/>
    </ligand>
</feature>
<keyword evidence="12" id="KW-1185">Reference proteome</keyword>
<comment type="subcellular location">
    <subcellularLocation>
        <location evidence="10">Cytoplasm</location>
    </subcellularLocation>
</comment>
<feature type="binding site" evidence="10">
    <location>
        <begin position="223"/>
        <end position="231"/>
    </location>
    <ligand>
        <name>ATP</name>
        <dbReference type="ChEBI" id="CHEBI:30616"/>
    </ligand>
</feature>
<feature type="binding site" evidence="10">
    <location>
        <position position="188"/>
    </location>
    <ligand>
        <name>substrate</name>
    </ligand>
</feature>
<dbReference type="RefSeq" id="WP_251583191.1">
    <property type="nucleotide sequence ID" value="NZ_JBHTKX010000002.1"/>
</dbReference>
<feature type="binding site" evidence="10">
    <location>
        <position position="244"/>
    </location>
    <ligand>
        <name>Mn(2+)</name>
        <dbReference type="ChEBI" id="CHEBI:29035"/>
    </ligand>
</feature>
<dbReference type="SUPFAM" id="SSF53795">
    <property type="entry name" value="PEP carboxykinase-like"/>
    <property type="match status" value="1"/>
</dbReference>
<keyword evidence="10" id="KW-0963">Cytoplasm</keyword>
<comment type="function">
    <text evidence="10">Involved in the gluconeogenesis. Catalyzes the conversion of oxaloacetate (OAA) to phosphoenolpyruvate (PEP) through direct phosphoryl transfer between the nucleoside triphosphate and OAA.</text>
</comment>
<dbReference type="CDD" id="cd00484">
    <property type="entry name" value="PEPCK_ATP"/>
    <property type="match status" value="1"/>
</dbReference>
<feature type="binding site" evidence="10">
    <location>
        <position position="47"/>
    </location>
    <ligand>
        <name>substrate</name>
    </ligand>
</feature>
<evidence type="ECO:0000256" key="6">
    <source>
        <dbReference type="ARBA" id="ARBA00022793"/>
    </source>
</evidence>
<dbReference type="EMBL" id="JBHTKX010000002">
    <property type="protein sequence ID" value="MFD1129801.1"/>
    <property type="molecule type" value="Genomic_DNA"/>
</dbReference>
<comment type="caution">
    <text evidence="11">The sequence shown here is derived from an EMBL/GenBank/DDBJ whole genome shotgun (WGS) entry which is preliminary data.</text>
</comment>